<dbReference type="InterPro" id="IPR019734">
    <property type="entry name" value="TPR_rpt"/>
</dbReference>
<dbReference type="SUPFAM" id="SSF48452">
    <property type="entry name" value="TPR-like"/>
    <property type="match status" value="1"/>
</dbReference>
<accession>A0A4U3LVR4</accession>
<dbReference type="Gene3D" id="1.10.10.10">
    <property type="entry name" value="Winged helix-like DNA-binding domain superfamily/Winged helix DNA-binding domain"/>
    <property type="match status" value="1"/>
</dbReference>
<dbReference type="InterPro" id="IPR016032">
    <property type="entry name" value="Sig_transdc_resp-reg_C-effctor"/>
</dbReference>
<dbReference type="CDD" id="cd06170">
    <property type="entry name" value="LuxR_C_like"/>
    <property type="match status" value="1"/>
</dbReference>
<comment type="caution">
    <text evidence="4">The sequence shown here is derived from an EMBL/GenBank/DDBJ whole genome shotgun (WGS) entry which is preliminary data.</text>
</comment>
<dbReference type="OrthoDB" id="5476461at2"/>
<dbReference type="InterPro" id="IPR041664">
    <property type="entry name" value="AAA_16"/>
</dbReference>
<dbReference type="InterPro" id="IPR027417">
    <property type="entry name" value="P-loop_NTPase"/>
</dbReference>
<sequence length="1018" mass="109407">MADHFLGALTPPAAFCEAASGASASTWSRLHRSVTRRTLAAPGDKTCKITKRARGSVGVTCHTRSVVGRKTQTGLVGRGFQLDRLSRVLDAATGRMAGVALVGGDAGIGKTRIVCELSEIARERGFTVLVGQCAELGNALPYLPLADALRSADLRSALESRPVLRRLLPGADPDGSDALSGALAQQRLFGATLSLLGELADERPVLMVFEDLHWADHSTRDLLVFLTRMLQRERVVLVGTYRTDDLHRRHPLRPVLAELQRLPLVVPVELPPLDDEAMATHLTALGGGNAGLIGGVVGRAGGNPFFAEELLQAASSGDRLPATLADLLMARVEGLSDTAQQVLRVAAVAGRRVDHDMLRAAAGLADRPLEEALREIVSRGLLTVDQHIGYDFRHALLQEAVYDDLLPGERTRLHMTFASLLTESGGRAAELAHHYSAAHDVRGALITSLEAGLRATQMGAPAEANRHFDRALEVWEQVPDADAITGTTRARLILDSAAAAADSGDNHRAIAHLRRLRQLVTEPQLVAETNERLAWYQADGDDFHGMAEAAQAAVDVVGDGPETPMLARALATHARTLWIAERVADAQEAAARALEVARRTGSIEAESAALVSLGIQQESLGDPDMAEELLSMAAAKTSGSLSMDLRAWFSLARLQYERGDLDAAAESAEAGLQVARENGLMWSTFGTDLRFLRYLISFAAGDWDAAEKRAAMFGVRVGTPPEALLSSFALFVEVGRGRAVAAERLRWLEPFWGADDLVTYMTRGMAAELALWRGDPKEALGHVDAVVAVQQPYDSGLIRISATGLAALADLPPGDPARQRGTEFVERARYAATHGPAGPRTTLGPEGQGWLARAEAEWHRLSGTATPEVWDRALTAFDGGFPYEQARNRWRLAETLLETGDRDRARAEWEKAVEVADHLGAAPLRHALDLLGRRARFTLPDAAEPGRASVLDSLTGREREVLAQVAAGRSNREIGERLFISQKTASVHVSNILAKLGAATRTQAAAIAHQEGVTPPDD</sequence>
<dbReference type="Pfam" id="PF13191">
    <property type="entry name" value="AAA_16"/>
    <property type="match status" value="1"/>
</dbReference>
<name>A0A4U3LVR4_9ACTN</name>
<reference evidence="4 5" key="1">
    <citation type="submission" date="2019-04" db="EMBL/GenBank/DDBJ databases">
        <title>Herbidospora sp. NEAU-GS14.nov., a novel actinomycete isolated from soil.</title>
        <authorList>
            <person name="Han L."/>
        </authorList>
    </citation>
    <scope>NUCLEOTIDE SEQUENCE [LARGE SCALE GENOMIC DNA]</scope>
    <source>
        <strain evidence="4 5">NEAU-GS14</strain>
    </source>
</reference>
<keyword evidence="2" id="KW-0067">ATP-binding</keyword>
<dbReference type="SMART" id="SM00028">
    <property type="entry name" value="TPR"/>
    <property type="match status" value="3"/>
</dbReference>
<dbReference type="Pfam" id="PF00196">
    <property type="entry name" value="GerE"/>
    <property type="match status" value="1"/>
</dbReference>
<evidence type="ECO:0000256" key="2">
    <source>
        <dbReference type="ARBA" id="ARBA00022840"/>
    </source>
</evidence>
<dbReference type="AlphaFoldDB" id="A0A4U3LVR4"/>
<dbReference type="PANTHER" id="PTHR16305">
    <property type="entry name" value="TESTICULAR SOLUBLE ADENYLYL CYCLASE"/>
    <property type="match status" value="1"/>
</dbReference>
<dbReference type="InterPro" id="IPR011990">
    <property type="entry name" value="TPR-like_helical_dom_sf"/>
</dbReference>
<dbReference type="PROSITE" id="PS50043">
    <property type="entry name" value="HTH_LUXR_2"/>
    <property type="match status" value="1"/>
</dbReference>
<dbReference type="GO" id="GO:0005524">
    <property type="term" value="F:ATP binding"/>
    <property type="evidence" value="ECO:0007669"/>
    <property type="project" value="UniProtKB-KW"/>
</dbReference>
<dbReference type="InterPro" id="IPR036388">
    <property type="entry name" value="WH-like_DNA-bd_sf"/>
</dbReference>
<dbReference type="SMART" id="SM00421">
    <property type="entry name" value="HTH_LUXR"/>
    <property type="match status" value="1"/>
</dbReference>
<keyword evidence="1" id="KW-0547">Nucleotide-binding</keyword>
<dbReference type="Gene3D" id="1.25.40.10">
    <property type="entry name" value="Tetratricopeptide repeat domain"/>
    <property type="match status" value="1"/>
</dbReference>
<dbReference type="GO" id="GO:0003677">
    <property type="term" value="F:DNA binding"/>
    <property type="evidence" value="ECO:0007669"/>
    <property type="project" value="InterPro"/>
</dbReference>
<dbReference type="SUPFAM" id="SSF46894">
    <property type="entry name" value="C-terminal effector domain of the bipartite response regulators"/>
    <property type="match status" value="1"/>
</dbReference>
<dbReference type="GO" id="GO:0004016">
    <property type="term" value="F:adenylate cyclase activity"/>
    <property type="evidence" value="ECO:0007669"/>
    <property type="project" value="TreeGrafter"/>
</dbReference>
<evidence type="ECO:0000313" key="5">
    <source>
        <dbReference type="Proteomes" id="UP000308705"/>
    </source>
</evidence>
<evidence type="ECO:0000256" key="1">
    <source>
        <dbReference type="ARBA" id="ARBA00022741"/>
    </source>
</evidence>
<dbReference type="InterPro" id="IPR000792">
    <property type="entry name" value="Tscrpt_reg_LuxR_C"/>
</dbReference>
<dbReference type="EMBL" id="SZQA01000064">
    <property type="protein sequence ID" value="TKK78876.1"/>
    <property type="molecule type" value="Genomic_DNA"/>
</dbReference>
<dbReference type="GO" id="GO:0005737">
    <property type="term" value="C:cytoplasm"/>
    <property type="evidence" value="ECO:0007669"/>
    <property type="project" value="TreeGrafter"/>
</dbReference>
<dbReference type="Gene3D" id="3.40.50.300">
    <property type="entry name" value="P-loop containing nucleotide triphosphate hydrolases"/>
    <property type="match status" value="1"/>
</dbReference>
<dbReference type="PANTHER" id="PTHR16305:SF35">
    <property type="entry name" value="TRANSCRIPTIONAL ACTIVATOR DOMAIN"/>
    <property type="match status" value="1"/>
</dbReference>
<proteinExistence type="predicted"/>
<dbReference type="Proteomes" id="UP000308705">
    <property type="component" value="Unassembled WGS sequence"/>
</dbReference>
<dbReference type="PRINTS" id="PR00038">
    <property type="entry name" value="HTHLUXR"/>
</dbReference>
<dbReference type="GO" id="GO:0006355">
    <property type="term" value="P:regulation of DNA-templated transcription"/>
    <property type="evidence" value="ECO:0007669"/>
    <property type="project" value="InterPro"/>
</dbReference>
<gene>
    <name evidence="4" type="ORF">FDA94_36695</name>
</gene>
<keyword evidence="5" id="KW-1185">Reference proteome</keyword>
<dbReference type="SUPFAM" id="SSF52540">
    <property type="entry name" value="P-loop containing nucleoside triphosphate hydrolases"/>
    <property type="match status" value="1"/>
</dbReference>
<evidence type="ECO:0000259" key="3">
    <source>
        <dbReference type="PROSITE" id="PS50043"/>
    </source>
</evidence>
<evidence type="ECO:0000313" key="4">
    <source>
        <dbReference type="EMBL" id="TKK78876.1"/>
    </source>
</evidence>
<organism evidence="4 5">
    <name type="scientific">Herbidospora galbida</name>
    <dbReference type="NCBI Taxonomy" id="2575442"/>
    <lineage>
        <taxon>Bacteria</taxon>
        <taxon>Bacillati</taxon>
        <taxon>Actinomycetota</taxon>
        <taxon>Actinomycetes</taxon>
        <taxon>Streptosporangiales</taxon>
        <taxon>Streptosporangiaceae</taxon>
        <taxon>Herbidospora</taxon>
    </lineage>
</organism>
<feature type="domain" description="HTH luxR-type" evidence="3">
    <location>
        <begin position="947"/>
        <end position="1012"/>
    </location>
</feature>
<protein>
    <submittedName>
        <fullName evidence="4">Helix-turn-helix transcriptional regulator</fullName>
    </submittedName>
</protein>